<protein>
    <submittedName>
        <fullName evidence="4">Arsinothricin resistance N-acetyltransferase ArsN1 family B</fullName>
    </submittedName>
</protein>
<gene>
    <name evidence="4" type="ORF">ACG04Q_08985</name>
</gene>
<dbReference type="InterPro" id="IPR016181">
    <property type="entry name" value="Acyl_CoA_acyltransferase"/>
</dbReference>
<accession>A0ABW7GIB3</accession>
<evidence type="ECO:0000256" key="1">
    <source>
        <dbReference type="ARBA" id="ARBA00022679"/>
    </source>
</evidence>
<dbReference type="PANTHER" id="PTHR43072:SF23">
    <property type="entry name" value="UPF0039 PROTEIN C11D3.02C"/>
    <property type="match status" value="1"/>
</dbReference>
<organism evidence="4 5">
    <name type="scientific">Pelomonas lactea</name>
    <dbReference type="NCBI Taxonomy" id="3299030"/>
    <lineage>
        <taxon>Bacteria</taxon>
        <taxon>Pseudomonadati</taxon>
        <taxon>Pseudomonadota</taxon>
        <taxon>Betaproteobacteria</taxon>
        <taxon>Burkholderiales</taxon>
        <taxon>Sphaerotilaceae</taxon>
        <taxon>Roseateles</taxon>
    </lineage>
</organism>
<reference evidence="4 5" key="1">
    <citation type="submission" date="2024-08" db="EMBL/GenBank/DDBJ databases">
        <authorList>
            <person name="Lu H."/>
        </authorList>
    </citation>
    <scope>NUCLEOTIDE SEQUENCE [LARGE SCALE GENOMIC DNA]</scope>
    <source>
        <strain evidence="4 5">DXS20W</strain>
    </source>
</reference>
<keyword evidence="1" id="KW-0808">Transferase</keyword>
<dbReference type="EMBL" id="JBIGHX010000003">
    <property type="protein sequence ID" value="MFG6461703.1"/>
    <property type="molecule type" value="Genomic_DNA"/>
</dbReference>
<evidence type="ECO:0000259" key="3">
    <source>
        <dbReference type="PROSITE" id="PS51186"/>
    </source>
</evidence>
<dbReference type="PROSITE" id="PS51186">
    <property type="entry name" value="GNAT"/>
    <property type="match status" value="1"/>
</dbReference>
<comment type="caution">
    <text evidence="4">The sequence shown here is derived from an EMBL/GenBank/DDBJ whole genome shotgun (WGS) entry which is preliminary data.</text>
</comment>
<keyword evidence="5" id="KW-1185">Reference proteome</keyword>
<feature type="domain" description="N-acetyltransferase" evidence="3">
    <location>
        <begin position="1"/>
        <end position="163"/>
    </location>
</feature>
<name>A0ABW7GIB3_9BURK</name>
<dbReference type="PANTHER" id="PTHR43072">
    <property type="entry name" value="N-ACETYLTRANSFERASE"/>
    <property type="match status" value="1"/>
</dbReference>
<evidence type="ECO:0000313" key="4">
    <source>
        <dbReference type="EMBL" id="MFG6461703.1"/>
    </source>
</evidence>
<dbReference type="Pfam" id="PF13420">
    <property type="entry name" value="Acetyltransf_4"/>
    <property type="match status" value="1"/>
</dbReference>
<dbReference type="SUPFAM" id="SSF55729">
    <property type="entry name" value="Acyl-CoA N-acyltransferases (Nat)"/>
    <property type="match status" value="1"/>
</dbReference>
<dbReference type="CDD" id="cd04301">
    <property type="entry name" value="NAT_SF"/>
    <property type="match status" value="1"/>
</dbReference>
<sequence>MNIRTATPADGAAVAAIYDPIVRDTTISFETEPPGEAQMRARIEKTLEALPWLVAEDAAGTACGYAYASKHRERAAYQWSVDVTVYVREDMRGQGVGRALYGRLLPLLAQLGYCEAFAGIALPNAGSVALHEAMGFEPIGVYRRVGFKQGAWRDVGWWQKSLASTKTPTEPRPFSAA</sequence>
<dbReference type="NCBIfam" id="NF040504">
    <property type="entry name" value="resist_ArsN1b"/>
    <property type="match status" value="1"/>
</dbReference>
<keyword evidence="2" id="KW-0012">Acyltransferase</keyword>
<dbReference type="InterPro" id="IPR000182">
    <property type="entry name" value="GNAT_dom"/>
</dbReference>
<evidence type="ECO:0000256" key="2">
    <source>
        <dbReference type="ARBA" id="ARBA00023315"/>
    </source>
</evidence>
<proteinExistence type="predicted"/>
<evidence type="ECO:0000313" key="5">
    <source>
        <dbReference type="Proteomes" id="UP001606302"/>
    </source>
</evidence>
<dbReference type="Proteomes" id="UP001606302">
    <property type="component" value="Unassembled WGS sequence"/>
</dbReference>
<dbReference type="Gene3D" id="3.40.630.30">
    <property type="match status" value="1"/>
</dbReference>
<dbReference type="RefSeq" id="WP_394510568.1">
    <property type="nucleotide sequence ID" value="NZ_JBIGHX010000003.1"/>
</dbReference>